<protein>
    <recommendedName>
        <fullName evidence="1">Uroporphyrinogen decarboxylase (URO-D) domain-containing protein</fullName>
    </recommendedName>
</protein>
<name>A0A0F9BUU0_9ZZZZ</name>
<dbReference type="InterPro" id="IPR038071">
    <property type="entry name" value="UROD/MetE-like_sf"/>
</dbReference>
<dbReference type="Gene3D" id="3.20.20.210">
    <property type="match status" value="1"/>
</dbReference>
<comment type="caution">
    <text evidence="2">The sequence shown here is derived from an EMBL/GenBank/DDBJ whole genome shotgun (WGS) entry which is preliminary data.</text>
</comment>
<dbReference type="AlphaFoldDB" id="A0A0F9BUU0"/>
<dbReference type="GO" id="GO:0006779">
    <property type="term" value="P:porphyrin-containing compound biosynthetic process"/>
    <property type="evidence" value="ECO:0007669"/>
    <property type="project" value="InterPro"/>
</dbReference>
<evidence type="ECO:0000313" key="2">
    <source>
        <dbReference type="EMBL" id="KKK94184.1"/>
    </source>
</evidence>
<feature type="domain" description="Uroporphyrinogen decarboxylase (URO-D)" evidence="1">
    <location>
        <begin position="48"/>
        <end position="248"/>
    </location>
</feature>
<sequence length="251" mass="28560">IKTHPFPDPEKPSRFAGLREKVRNFNDKTDKAIIAYSPTGGVYEHTYWLRGIEESFIDMASNIKALEVLTERILEWMLRFWASYLKEIGDLVQIVQVGDDLGGQDGPLFSPKIYREIYKPKQKKLISLIKKNTDAKIYFHSCGSIYEYIPDLIEIGVDVLNPVQVHAARMESDRLKKEFGKDLSFWGGGADPVKIMSNGSARDVEEEVKRRIDDFGPGGGFVFASIHNIQADVPPENVAQFFETAYRYGVY</sequence>
<dbReference type="Pfam" id="PF01208">
    <property type="entry name" value="URO-D"/>
    <property type="match status" value="1"/>
</dbReference>
<dbReference type="GO" id="GO:0004853">
    <property type="term" value="F:uroporphyrinogen decarboxylase activity"/>
    <property type="evidence" value="ECO:0007669"/>
    <property type="project" value="InterPro"/>
</dbReference>
<organism evidence="2">
    <name type="scientific">marine sediment metagenome</name>
    <dbReference type="NCBI Taxonomy" id="412755"/>
    <lineage>
        <taxon>unclassified sequences</taxon>
        <taxon>metagenomes</taxon>
        <taxon>ecological metagenomes</taxon>
    </lineage>
</organism>
<dbReference type="PANTHER" id="PTHR47099:SF1">
    <property type="entry name" value="METHYLCOBAMIDE:COM METHYLTRANSFERASE MTBA"/>
    <property type="match status" value="1"/>
</dbReference>
<evidence type="ECO:0000259" key="1">
    <source>
        <dbReference type="Pfam" id="PF01208"/>
    </source>
</evidence>
<accession>A0A0F9BUU0</accession>
<reference evidence="2" key="1">
    <citation type="journal article" date="2015" name="Nature">
        <title>Complex archaea that bridge the gap between prokaryotes and eukaryotes.</title>
        <authorList>
            <person name="Spang A."/>
            <person name="Saw J.H."/>
            <person name="Jorgensen S.L."/>
            <person name="Zaremba-Niedzwiedzka K."/>
            <person name="Martijn J."/>
            <person name="Lind A.E."/>
            <person name="van Eijk R."/>
            <person name="Schleper C."/>
            <person name="Guy L."/>
            <person name="Ettema T.J."/>
        </authorList>
    </citation>
    <scope>NUCLEOTIDE SEQUENCE</scope>
</reference>
<dbReference type="InterPro" id="IPR052024">
    <property type="entry name" value="Methanogen_methyltrans"/>
</dbReference>
<feature type="non-terminal residue" evidence="2">
    <location>
        <position position="1"/>
    </location>
</feature>
<dbReference type="PANTHER" id="PTHR47099">
    <property type="entry name" value="METHYLCOBAMIDE:COM METHYLTRANSFERASE MTBA"/>
    <property type="match status" value="1"/>
</dbReference>
<dbReference type="InterPro" id="IPR000257">
    <property type="entry name" value="Uroporphyrinogen_deCOase"/>
</dbReference>
<gene>
    <name evidence="2" type="ORF">LCGC14_2685420</name>
</gene>
<dbReference type="SUPFAM" id="SSF51726">
    <property type="entry name" value="UROD/MetE-like"/>
    <property type="match status" value="1"/>
</dbReference>
<dbReference type="EMBL" id="LAZR01047454">
    <property type="protein sequence ID" value="KKK94184.1"/>
    <property type="molecule type" value="Genomic_DNA"/>
</dbReference>
<proteinExistence type="predicted"/>